<comment type="caution">
    <text evidence="2">The sequence shown here is derived from an EMBL/GenBank/DDBJ whole genome shotgun (WGS) entry which is preliminary data.</text>
</comment>
<reference evidence="2" key="1">
    <citation type="submission" date="2020-10" db="EMBL/GenBank/DDBJ databases">
        <title>Chromosome-scale genome assembly of the Allis shad, Alosa alosa.</title>
        <authorList>
            <person name="Margot Z."/>
            <person name="Christophe K."/>
            <person name="Cabau C."/>
            <person name="Louis A."/>
            <person name="Berthelot C."/>
            <person name="Parey E."/>
            <person name="Roest Crollius H."/>
            <person name="Montfort J."/>
            <person name="Robinson-Rechavi M."/>
            <person name="Bucao C."/>
            <person name="Bouchez O."/>
            <person name="Gislard M."/>
            <person name="Lluch J."/>
            <person name="Milhes M."/>
            <person name="Lampietro C."/>
            <person name="Lopez Roques C."/>
            <person name="Donnadieu C."/>
            <person name="Braasch I."/>
            <person name="Desvignes T."/>
            <person name="Postlethwait J."/>
            <person name="Bobe J."/>
            <person name="Guiguen Y."/>
        </authorList>
    </citation>
    <scope>NUCLEOTIDE SEQUENCE</scope>
    <source>
        <strain evidence="2">M-15738</strain>
        <tissue evidence="2">Blood</tissue>
    </source>
</reference>
<keyword evidence="1" id="KW-0732">Signal</keyword>
<evidence type="ECO:0000313" key="2">
    <source>
        <dbReference type="EMBL" id="KAG5281713.1"/>
    </source>
</evidence>
<evidence type="ECO:0000256" key="1">
    <source>
        <dbReference type="SAM" id="SignalP"/>
    </source>
</evidence>
<dbReference type="EMBL" id="JADWDJ010000004">
    <property type="protein sequence ID" value="KAG5281713.1"/>
    <property type="molecule type" value="Genomic_DNA"/>
</dbReference>
<organism evidence="2 3">
    <name type="scientific">Alosa alosa</name>
    <name type="common">allis shad</name>
    <dbReference type="NCBI Taxonomy" id="278164"/>
    <lineage>
        <taxon>Eukaryota</taxon>
        <taxon>Metazoa</taxon>
        <taxon>Chordata</taxon>
        <taxon>Craniata</taxon>
        <taxon>Vertebrata</taxon>
        <taxon>Euteleostomi</taxon>
        <taxon>Actinopterygii</taxon>
        <taxon>Neopterygii</taxon>
        <taxon>Teleostei</taxon>
        <taxon>Clupei</taxon>
        <taxon>Clupeiformes</taxon>
        <taxon>Clupeoidei</taxon>
        <taxon>Clupeidae</taxon>
        <taxon>Alosa</taxon>
    </lineage>
</organism>
<sequence length="165" mass="19124">MCVNRPSVCIVVVTLLCAVAYSKRRFDYANILSTYRNLIVPELQQLNLTGASFASEGKDCCPSEKVHRIFRSICGMTKQYLNNTGQQGEIGRVVQKMEFLITERCKKVGMVKQRTATCKDAKLQKLKEKCLKRKKRRRDHCRREEKMKLVQMLVFCWQKLQSATP</sequence>
<keyword evidence="3" id="KW-1185">Reference proteome</keyword>
<name>A0AAV6H312_9TELE</name>
<feature type="chain" id="PRO_5043775611" evidence="1">
    <location>
        <begin position="23"/>
        <end position="165"/>
    </location>
</feature>
<dbReference type="Proteomes" id="UP000823561">
    <property type="component" value="Chromosome 4"/>
</dbReference>
<evidence type="ECO:0000313" key="3">
    <source>
        <dbReference type="Proteomes" id="UP000823561"/>
    </source>
</evidence>
<protein>
    <submittedName>
        <fullName evidence="2">Uncharacterized protein</fullName>
    </submittedName>
</protein>
<accession>A0AAV6H312</accession>
<feature type="signal peptide" evidence="1">
    <location>
        <begin position="1"/>
        <end position="22"/>
    </location>
</feature>
<dbReference type="AlphaFoldDB" id="A0AAV6H312"/>
<proteinExistence type="predicted"/>
<gene>
    <name evidence="2" type="ORF">AALO_G00047970</name>
</gene>